<keyword evidence="3" id="KW-0274">FAD</keyword>
<dbReference type="EMBL" id="SMMG02000009">
    <property type="protein sequence ID" value="KAA3461344.1"/>
    <property type="molecule type" value="Genomic_DNA"/>
</dbReference>
<dbReference type="PANTHER" id="PTHR46496">
    <property type="match status" value="1"/>
</dbReference>
<sequence length="135" mass="15069">MRTNITEAVYSGYSCSTGIANFVPACIESAGYSVFLGHKEYFVSSDIGAGKMQHYAFHKELLVAKRKRLLQIFNGRCNNVIDLLLATDEDMILRRDIYDRTPSLTWGRGRVTLLGDFIHAMQPNMGQGGCMAIEV</sequence>
<reference evidence="6" key="1">
    <citation type="journal article" date="2019" name="Plant Biotechnol. J.">
        <title>Genome sequencing of the Australian wild diploid species Gossypium australe highlights disease resistance and delayed gland morphogenesis.</title>
        <authorList>
            <person name="Cai Y."/>
            <person name="Cai X."/>
            <person name="Wang Q."/>
            <person name="Wang P."/>
            <person name="Zhang Y."/>
            <person name="Cai C."/>
            <person name="Xu Y."/>
            <person name="Wang K."/>
            <person name="Zhou Z."/>
            <person name="Wang C."/>
            <person name="Geng S."/>
            <person name="Li B."/>
            <person name="Dong Q."/>
            <person name="Hou Y."/>
            <person name="Wang H."/>
            <person name="Ai P."/>
            <person name="Liu Z."/>
            <person name="Yi F."/>
            <person name="Sun M."/>
            <person name="An G."/>
            <person name="Cheng J."/>
            <person name="Zhang Y."/>
            <person name="Shi Q."/>
            <person name="Xie Y."/>
            <person name="Shi X."/>
            <person name="Chang Y."/>
            <person name="Huang F."/>
            <person name="Chen Y."/>
            <person name="Hong S."/>
            <person name="Mi L."/>
            <person name="Sun Q."/>
            <person name="Zhang L."/>
            <person name="Zhou B."/>
            <person name="Peng R."/>
            <person name="Zhang X."/>
            <person name="Liu F."/>
        </authorList>
    </citation>
    <scope>NUCLEOTIDE SEQUENCE [LARGE SCALE GENOMIC DNA]</scope>
    <source>
        <strain evidence="6">cv. PA1801</strain>
    </source>
</reference>
<accession>A0A5B6UXM1</accession>
<dbReference type="OrthoDB" id="655030at2759"/>
<evidence type="ECO:0000256" key="1">
    <source>
        <dbReference type="ARBA" id="ARBA00001974"/>
    </source>
</evidence>
<proteinExistence type="predicted"/>
<dbReference type="GO" id="GO:0016491">
    <property type="term" value="F:oxidoreductase activity"/>
    <property type="evidence" value="ECO:0007669"/>
    <property type="project" value="UniProtKB-KW"/>
</dbReference>
<dbReference type="SUPFAM" id="SSF51905">
    <property type="entry name" value="FAD/NAD(P)-binding domain"/>
    <property type="match status" value="1"/>
</dbReference>
<keyword evidence="4" id="KW-0560">Oxidoreductase</keyword>
<name>A0A5B6UXM1_9ROSI</name>
<keyword evidence="2" id="KW-0285">Flavoprotein</keyword>
<comment type="caution">
    <text evidence="5">The sequence shown here is derived from an EMBL/GenBank/DDBJ whole genome shotgun (WGS) entry which is preliminary data.</text>
</comment>
<dbReference type="PANTHER" id="PTHR46496:SF1">
    <property type="entry name" value="ZEAXANTHIN EPOXIDASE, CHLOROPLASTIC"/>
    <property type="match status" value="1"/>
</dbReference>
<keyword evidence="6" id="KW-1185">Reference proteome</keyword>
<dbReference type="Proteomes" id="UP000325315">
    <property type="component" value="Unassembled WGS sequence"/>
</dbReference>
<gene>
    <name evidence="5" type="primary">pqsH</name>
    <name evidence="5" type="ORF">EPI10_027920</name>
</gene>
<evidence type="ECO:0000256" key="2">
    <source>
        <dbReference type="ARBA" id="ARBA00022630"/>
    </source>
</evidence>
<dbReference type="InterPro" id="IPR036188">
    <property type="entry name" value="FAD/NAD-bd_sf"/>
</dbReference>
<comment type="cofactor">
    <cofactor evidence="1">
        <name>FAD</name>
        <dbReference type="ChEBI" id="CHEBI:57692"/>
    </cofactor>
</comment>
<dbReference type="AlphaFoldDB" id="A0A5B6UXM1"/>
<evidence type="ECO:0000313" key="6">
    <source>
        <dbReference type="Proteomes" id="UP000325315"/>
    </source>
</evidence>
<evidence type="ECO:0000256" key="4">
    <source>
        <dbReference type="ARBA" id="ARBA00023002"/>
    </source>
</evidence>
<evidence type="ECO:0000313" key="5">
    <source>
        <dbReference type="EMBL" id="KAA3461344.1"/>
    </source>
</evidence>
<protein>
    <submittedName>
        <fullName evidence="5">Zeaxanthin epoxidase (ZEP) (ABA1) isoform 3</fullName>
    </submittedName>
</protein>
<dbReference type="Gene3D" id="3.50.50.60">
    <property type="entry name" value="FAD/NAD(P)-binding domain"/>
    <property type="match status" value="1"/>
</dbReference>
<organism evidence="5 6">
    <name type="scientific">Gossypium australe</name>
    <dbReference type="NCBI Taxonomy" id="47621"/>
    <lineage>
        <taxon>Eukaryota</taxon>
        <taxon>Viridiplantae</taxon>
        <taxon>Streptophyta</taxon>
        <taxon>Embryophyta</taxon>
        <taxon>Tracheophyta</taxon>
        <taxon>Spermatophyta</taxon>
        <taxon>Magnoliopsida</taxon>
        <taxon>eudicotyledons</taxon>
        <taxon>Gunneridae</taxon>
        <taxon>Pentapetalae</taxon>
        <taxon>rosids</taxon>
        <taxon>malvids</taxon>
        <taxon>Malvales</taxon>
        <taxon>Malvaceae</taxon>
        <taxon>Malvoideae</taxon>
        <taxon>Gossypium</taxon>
    </lineage>
</organism>
<evidence type="ECO:0000256" key="3">
    <source>
        <dbReference type="ARBA" id="ARBA00022827"/>
    </source>
</evidence>